<accession>M5FUC3</accession>
<dbReference type="AlphaFoldDB" id="M5FUC3"/>
<reference evidence="5 6" key="1">
    <citation type="journal article" date="2012" name="Science">
        <title>The Paleozoic origin of enzymatic lignin decomposition reconstructed from 31 fungal genomes.</title>
        <authorList>
            <person name="Floudas D."/>
            <person name="Binder M."/>
            <person name="Riley R."/>
            <person name="Barry K."/>
            <person name="Blanchette R.A."/>
            <person name="Henrissat B."/>
            <person name="Martinez A.T."/>
            <person name="Otillar R."/>
            <person name="Spatafora J.W."/>
            <person name="Yadav J.S."/>
            <person name="Aerts A."/>
            <person name="Benoit I."/>
            <person name="Boyd A."/>
            <person name="Carlson A."/>
            <person name="Copeland A."/>
            <person name="Coutinho P.M."/>
            <person name="de Vries R.P."/>
            <person name="Ferreira P."/>
            <person name="Findley K."/>
            <person name="Foster B."/>
            <person name="Gaskell J."/>
            <person name="Glotzer D."/>
            <person name="Gorecki P."/>
            <person name="Heitman J."/>
            <person name="Hesse C."/>
            <person name="Hori C."/>
            <person name="Igarashi K."/>
            <person name="Jurgens J.A."/>
            <person name="Kallen N."/>
            <person name="Kersten P."/>
            <person name="Kohler A."/>
            <person name="Kuees U."/>
            <person name="Kumar T.K.A."/>
            <person name="Kuo A."/>
            <person name="LaButti K."/>
            <person name="Larrondo L.F."/>
            <person name="Lindquist E."/>
            <person name="Ling A."/>
            <person name="Lombard V."/>
            <person name="Lucas S."/>
            <person name="Lundell T."/>
            <person name="Martin R."/>
            <person name="McLaughlin D.J."/>
            <person name="Morgenstern I."/>
            <person name="Morin E."/>
            <person name="Murat C."/>
            <person name="Nagy L.G."/>
            <person name="Nolan M."/>
            <person name="Ohm R.A."/>
            <person name="Patyshakuliyeva A."/>
            <person name="Rokas A."/>
            <person name="Ruiz-Duenas F.J."/>
            <person name="Sabat G."/>
            <person name="Salamov A."/>
            <person name="Samejima M."/>
            <person name="Schmutz J."/>
            <person name="Slot J.C."/>
            <person name="St John F."/>
            <person name="Stenlid J."/>
            <person name="Sun H."/>
            <person name="Sun S."/>
            <person name="Syed K."/>
            <person name="Tsang A."/>
            <person name="Wiebenga A."/>
            <person name="Young D."/>
            <person name="Pisabarro A."/>
            <person name="Eastwood D.C."/>
            <person name="Martin F."/>
            <person name="Cullen D."/>
            <person name="Grigoriev I.V."/>
            <person name="Hibbett D.S."/>
        </authorList>
    </citation>
    <scope>NUCLEOTIDE SEQUENCE [LARGE SCALE GENOMIC DNA]</scope>
    <source>
        <strain evidence="5 6">DJM-731 SS1</strain>
    </source>
</reference>
<dbReference type="PANTHER" id="PTHR31001">
    <property type="entry name" value="UNCHARACTERIZED TRANSCRIPTIONAL REGULATORY PROTEIN"/>
    <property type="match status" value="1"/>
</dbReference>
<comment type="subcellular location">
    <subcellularLocation>
        <location evidence="1">Nucleus</location>
    </subcellularLocation>
</comment>
<dbReference type="PANTHER" id="PTHR31001:SF40">
    <property type="entry name" value="ZN(II)2CYS6 TRANSCRIPTION FACTOR (EUROFUNG)"/>
    <property type="match status" value="1"/>
</dbReference>
<dbReference type="InterPro" id="IPR036864">
    <property type="entry name" value="Zn2-C6_fun-type_DNA-bd_sf"/>
</dbReference>
<sequence>MVDVKPDTEERERPRTSSSSSNVRRPTSGSRPSSAHRLDTASLAAALPNNTHQSSGIRSRITVCKRLKLKCDRRVPCGSCVKRDTTNRCQYTAAASEKIDVTTLHNRLTRVEDDLRELRAGSFRPS</sequence>
<dbReference type="HOGENOM" id="CLU_1986820_0_0_1"/>
<dbReference type="GO" id="GO:0000981">
    <property type="term" value="F:DNA-binding transcription factor activity, RNA polymerase II-specific"/>
    <property type="evidence" value="ECO:0007669"/>
    <property type="project" value="InterPro"/>
</dbReference>
<dbReference type="PROSITE" id="PS50048">
    <property type="entry name" value="ZN2_CY6_FUNGAL_2"/>
    <property type="match status" value="1"/>
</dbReference>
<feature type="non-terminal residue" evidence="5">
    <location>
        <position position="126"/>
    </location>
</feature>
<dbReference type="Gene3D" id="4.10.240.10">
    <property type="entry name" value="Zn(2)-C6 fungal-type DNA-binding domain"/>
    <property type="match status" value="1"/>
</dbReference>
<evidence type="ECO:0000313" key="5">
    <source>
        <dbReference type="EMBL" id="EJU01321.1"/>
    </source>
</evidence>
<feature type="domain" description="Zn(2)-C6 fungal-type" evidence="4">
    <location>
        <begin position="64"/>
        <end position="91"/>
    </location>
</feature>
<dbReference type="RefSeq" id="XP_040628218.1">
    <property type="nucleotide sequence ID" value="XM_040775144.1"/>
</dbReference>
<dbReference type="OrthoDB" id="2269373at2759"/>
<dbReference type="InterPro" id="IPR001138">
    <property type="entry name" value="Zn2Cys6_DnaBD"/>
</dbReference>
<keyword evidence="2" id="KW-0539">Nucleus</keyword>
<dbReference type="SUPFAM" id="SSF57701">
    <property type="entry name" value="Zn2/Cys6 DNA-binding domain"/>
    <property type="match status" value="1"/>
</dbReference>
<feature type="region of interest" description="Disordered" evidence="3">
    <location>
        <begin position="1"/>
        <end position="36"/>
    </location>
</feature>
<dbReference type="Proteomes" id="UP000030653">
    <property type="component" value="Unassembled WGS sequence"/>
</dbReference>
<dbReference type="InterPro" id="IPR050613">
    <property type="entry name" value="Sec_Metabolite_Reg"/>
</dbReference>
<feature type="compositionally biased region" description="Basic and acidic residues" evidence="3">
    <location>
        <begin position="1"/>
        <end position="15"/>
    </location>
</feature>
<gene>
    <name evidence="5" type="ORF">DACRYDRAFT_52998</name>
</gene>
<evidence type="ECO:0000256" key="3">
    <source>
        <dbReference type="SAM" id="MobiDB-lite"/>
    </source>
</evidence>
<keyword evidence="6" id="KW-1185">Reference proteome</keyword>
<dbReference type="STRING" id="1858805.M5FUC3"/>
<protein>
    <recommendedName>
        <fullName evidence="4">Zn(2)-C6 fungal-type domain-containing protein</fullName>
    </recommendedName>
</protein>
<feature type="compositionally biased region" description="Low complexity" evidence="3">
    <location>
        <begin position="16"/>
        <end position="30"/>
    </location>
</feature>
<organism evidence="5 6">
    <name type="scientific">Dacryopinax primogenitus (strain DJM 731)</name>
    <name type="common">Brown rot fungus</name>
    <dbReference type="NCBI Taxonomy" id="1858805"/>
    <lineage>
        <taxon>Eukaryota</taxon>
        <taxon>Fungi</taxon>
        <taxon>Dikarya</taxon>
        <taxon>Basidiomycota</taxon>
        <taxon>Agaricomycotina</taxon>
        <taxon>Dacrymycetes</taxon>
        <taxon>Dacrymycetales</taxon>
        <taxon>Dacrymycetaceae</taxon>
        <taxon>Dacryopinax</taxon>
    </lineage>
</organism>
<dbReference type="Pfam" id="PF00172">
    <property type="entry name" value="Zn_clus"/>
    <property type="match status" value="1"/>
</dbReference>
<evidence type="ECO:0000256" key="1">
    <source>
        <dbReference type="ARBA" id="ARBA00004123"/>
    </source>
</evidence>
<evidence type="ECO:0000313" key="6">
    <source>
        <dbReference type="Proteomes" id="UP000030653"/>
    </source>
</evidence>
<dbReference type="GO" id="GO:0005634">
    <property type="term" value="C:nucleus"/>
    <property type="evidence" value="ECO:0007669"/>
    <property type="project" value="UniProtKB-SubCell"/>
</dbReference>
<name>M5FUC3_DACPD</name>
<evidence type="ECO:0000259" key="4">
    <source>
        <dbReference type="PROSITE" id="PS50048"/>
    </source>
</evidence>
<dbReference type="GeneID" id="63690206"/>
<proteinExistence type="predicted"/>
<dbReference type="GO" id="GO:0008270">
    <property type="term" value="F:zinc ion binding"/>
    <property type="evidence" value="ECO:0007669"/>
    <property type="project" value="InterPro"/>
</dbReference>
<dbReference type="EMBL" id="JH795864">
    <property type="protein sequence ID" value="EJU01321.1"/>
    <property type="molecule type" value="Genomic_DNA"/>
</dbReference>
<evidence type="ECO:0000256" key="2">
    <source>
        <dbReference type="ARBA" id="ARBA00023242"/>
    </source>
</evidence>